<dbReference type="Proteomes" id="UP000290433">
    <property type="component" value="Unassembled WGS sequence"/>
</dbReference>
<organism evidence="2 3">
    <name type="scientific">Flavobacterium anhuiense</name>
    <dbReference type="NCBI Taxonomy" id="459526"/>
    <lineage>
        <taxon>Bacteria</taxon>
        <taxon>Pseudomonadati</taxon>
        <taxon>Bacteroidota</taxon>
        <taxon>Flavobacteriia</taxon>
        <taxon>Flavobacteriales</taxon>
        <taxon>Flavobacteriaceae</taxon>
        <taxon>Flavobacterium</taxon>
    </lineage>
</organism>
<evidence type="ECO:0000313" key="3">
    <source>
        <dbReference type="Proteomes" id="UP000290433"/>
    </source>
</evidence>
<proteinExistence type="predicted"/>
<keyword evidence="1" id="KW-1133">Transmembrane helix</keyword>
<reference evidence="2 3" key="1">
    <citation type="submission" date="2014-12" db="EMBL/GenBank/DDBJ databases">
        <title>Genome sequence of Flavobacterium anhuiense RCM74.</title>
        <authorList>
            <person name="Kim J.F."/>
            <person name="Song J.Y."/>
            <person name="Kwak M.-J."/>
            <person name="Lee S.-W."/>
        </authorList>
    </citation>
    <scope>NUCLEOTIDE SEQUENCE [LARGE SCALE GENOMIC DNA]</scope>
    <source>
        <strain evidence="2 3">RCM74</strain>
    </source>
</reference>
<dbReference type="EMBL" id="JUIV01000009">
    <property type="protein sequence ID" value="RYJ38347.1"/>
    <property type="molecule type" value="Genomic_DNA"/>
</dbReference>
<evidence type="ECO:0000313" key="2">
    <source>
        <dbReference type="EMBL" id="RYJ38347.1"/>
    </source>
</evidence>
<accession>A0A444VXM5</accession>
<sequence length="41" mass="4873">MINSKKSCVVFKIKMLLDKFLFYVFGNECFILMQNQLGFFS</sequence>
<evidence type="ECO:0000256" key="1">
    <source>
        <dbReference type="SAM" id="Phobius"/>
    </source>
</evidence>
<name>A0A444VXM5_9FLAO</name>
<protein>
    <submittedName>
        <fullName evidence="2">Uncharacterized protein</fullName>
    </submittedName>
</protein>
<keyword evidence="1" id="KW-0472">Membrane</keyword>
<gene>
    <name evidence="2" type="ORF">NU08_2670</name>
</gene>
<comment type="caution">
    <text evidence="2">The sequence shown here is derived from an EMBL/GenBank/DDBJ whole genome shotgun (WGS) entry which is preliminary data.</text>
</comment>
<feature type="transmembrane region" description="Helical" evidence="1">
    <location>
        <begin position="20"/>
        <end position="40"/>
    </location>
</feature>
<dbReference type="AlphaFoldDB" id="A0A444VXM5"/>
<keyword evidence="1" id="KW-0812">Transmembrane</keyword>